<dbReference type="InterPro" id="IPR012677">
    <property type="entry name" value="Nucleotide-bd_a/b_plait_sf"/>
</dbReference>
<accession>A0AAN9JR94</accession>
<evidence type="ECO:0000256" key="3">
    <source>
        <dbReference type="ARBA" id="ARBA00023187"/>
    </source>
</evidence>
<evidence type="ECO:0000313" key="5">
    <source>
        <dbReference type="Proteomes" id="UP001359559"/>
    </source>
</evidence>
<keyword evidence="1" id="KW-0507">mRNA processing</keyword>
<name>A0AAN9JR94_CLITE</name>
<keyword evidence="3" id="KW-0508">mRNA splicing</keyword>
<evidence type="ECO:0000256" key="2">
    <source>
        <dbReference type="ARBA" id="ARBA00022884"/>
    </source>
</evidence>
<dbReference type="PANTHER" id="PTHR23139">
    <property type="entry name" value="RNA-BINDING PROTEIN"/>
    <property type="match status" value="1"/>
</dbReference>
<proteinExistence type="predicted"/>
<dbReference type="Proteomes" id="UP001359559">
    <property type="component" value="Unassembled WGS sequence"/>
</dbReference>
<gene>
    <name evidence="4" type="ORF">RJT34_12973</name>
</gene>
<comment type="caution">
    <text evidence="4">The sequence shown here is derived from an EMBL/GenBank/DDBJ whole genome shotgun (WGS) entry which is preliminary data.</text>
</comment>
<dbReference type="EMBL" id="JAYKXN010000003">
    <property type="protein sequence ID" value="KAK7302094.1"/>
    <property type="molecule type" value="Genomic_DNA"/>
</dbReference>
<dbReference type="AlphaFoldDB" id="A0AAN9JR94"/>
<evidence type="ECO:0000313" key="4">
    <source>
        <dbReference type="EMBL" id="KAK7302094.1"/>
    </source>
</evidence>
<protein>
    <submittedName>
        <fullName evidence="4">Uncharacterized protein</fullName>
    </submittedName>
</protein>
<keyword evidence="5" id="KW-1185">Reference proteome</keyword>
<evidence type="ECO:0000256" key="1">
    <source>
        <dbReference type="ARBA" id="ARBA00022664"/>
    </source>
</evidence>
<dbReference type="GO" id="GO:0006397">
    <property type="term" value="P:mRNA processing"/>
    <property type="evidence" value="ECO:0007669"/>
    <property type="project" value="UniProtKB-KW"/>
</dbReference>
<dbReference type="GO" id="GO:0008380">
    <property type="term" value="P:RNA splicing"/>
    <property type="evidence" value="ECO:0007669"/>
    <property type="project" value="UniProtKB-KW"/>
</dbReference>
<sequence length="216" mass="23628">MRISKAYAGLNGMKLGGEVLTVVQAMPDASPLESASKPASYVMPEHAKPLLRKPTEVLKNKNVFAADSISSLSDMAMEEILEAVRLECASIIQECPDQHDTHGPEFHGKMVAIDIDVDVKNMMVGDNVHSDNRDCVIQEGFSEQDTSSELVGPKKGIDEEDDIFGNVFEPGSILVEYGRAKACCSAAHCLHGGFFEDRMVTVEYVALSLYRARFTN</sequence>
<dbReference type="Gene3D" id="3.30.70.330">
    <property type="match status" value="1"/>
</dbReference>
<organism evidence="4 5">
    <name type="scientific">Clitoria ternatea</name>
    <name type="common">Butterfly pea</name>
    <dbReference type="NCBI Taxonomy" id="43366"/>
    <lineage>
        <taxon>Eukaryota</taxon>
        <taxon>Viridiplantae</taxon>
        <taxon>Streptophyta</taxon>
        <taxon>Embryophyta</taxon>
        <taxon>Tracheophyta</taxon>
        <taxon>Spermatophyta</taxon>
        <taxon>Magnoliopsida</taxon>
        <taxon>eudicotyledons</taxon>
        <taxon>Gunneridae</taxon>
        <taxon>Pentapetalae</taxon>
        <taxon>rosids</taxon>
        <taxon>fabids</taxon>
        <taxon>Fabales</taxon>
        <taxon>Fabaceae</taxon>
        <taxon>Papilionoideae</taxon>
        <taxon>50 kb inversion clade</taxon>
        <taxon>NPAAA clade</taxon>
        <taxon>indigoferoid/millettioid clade</taxon>
        <taxon>Phaseoleae</taxon>
        <taxon>Clitoria</taxon>
    </lineage>
</organism>
<keyword evidence="2" id="KW-0694">RNA-binding</keyword>
<dbReference type="GO" id="GO:0003723">
    <property type="term" value="F:RNA binding"/>
    <property type="evidence" value="ECO:0007669"/>
    <property type="project" value="UniProtKB-KW"/>
</dbReference>
<reference evidence="4 5" key="1">
    <citation type="submission" date="2024-01" db="EMBL/GenBank/DDBJ databases">
        <title>The genomes of 5 underutilized Papilionoideae crops provide insights into root nodulation and disease resistance.</title>
        <authorList>
            <person name="Yuan L."/>
        </authorList>
    </citation>
    <scope>NUCLEOTIDE SEQUENCE [LARGE SCALE GENOMIC DNA]</scope>
    <source>
        <strain evidence="4">LY-2023</strain>
        <tissue evidence="4">Leaf</tissue>
    </source>
</reference>